<sequence>MVSILSIFGDLAIYDTLNIPINNGSVTLKRVSNENVLLIINRRGISYSKLINLKIDKQISLRPLPPCAGSLKVDCLYLKLDNELILKPNDNIRLNTRLPLDLGIYIDSILIETIPLSNVKYALYGPPDLGDICRLIDLRQEKNLSNFVKAELEIIFESRAEGTIGISKIIVPLNGLSVFRDENSRLKLQTIEVVVYSSTRVEVTTKTTIPRGFNIFSFNKPGEYVYVMRYGT</sequence>
<reference evidence="1" key="1">
    <citation type="journal article" date="2020" name="mSystems">
        <title>Genome- and Community-Level Interaction Insights into Carbon Utilization and Element Cycling Functions of Hydrothermarchaeota in Hydrothermal Sediment.</title>
        <authorList>
            <person name="Zhou Z."/>
            <person name="Liu Y."/>
            <person name="Xu W."/>
            <person name="Pan J."/>
            <person name="Luo Z.H."/>
            <person name="Li M."/>
        </authorList>
    </citation>
    <scope>NUCLEOTIDE SEQUENCE [LARGE SCALE GENOMIC DNA]</scope>
    <source>
        <strain evidence="1">SpSt-648</strain>
    </source>
</reference>
<dbReference type="EMBL" id="DTBP01000011">
    <property type="protein sequence ID" value="HGQ73693.1"/>
    <property type="molecule type" value="Genomic_DNA"/>
</dbReference>
<dbReference type="AlphaFoldDB" id="A0A7C4NQK3"/>
<evidence type="ECO:0000313" key="1">
    <source>
        <dbReference type="EMBL" id="HGQ73693.1"/>
    </source>
</evidence>
<dbReference type="Pfam" id="PF04254">
    <property type="entry name" value="DUF432"/>
    <property type="match status" value="1"/>
</dbReference>
<name>A0A7C4NQK3_STAMA</name>
<dbReference type="InterPro" id="IPR007366">
    <property type="entry name" value="DUF432"/>
</dbReference>
<gene>
    <name evidence="1" type="ORF">ENU20_01250</name>
</gene>
<organism evidence="1">
    <name type="scientific">Staphylothermus marinus</name>
    <dbReference type="NCBI Taxonomy" id="2280"/>
    <lineage>
        <taxon>Archaea</taxon>
        <taxon>Thermoproteota</taxon>
        <taxon>Thermoprotei</taxon>
        <taxon>Desulfurococcales</taxon>
        <taxon>Desulfurococcaceae</taxon>
        <taxon>Staphylothermus</taxon>
    </lineage>
</organism>
<accession>A0A7C4NQK3</accession>
<proteinExistence type="predicted"/>
<comment type="caution">
    <text evidence="1">The sequence shown here is derived from an EMBL/GenBank/DDBJ whole genome shotgun (WGS) entry which is preliminary data.</text>
</comment>
<protein>
    <submittedName>
        <fullName evidence="1">DUF432 domain-containing protein</fullName>
    </submittedName>
</protein>